<dbReference type="Proteomes" id="UP001189143">
    <property type="component" value="Unassembled WGS sequence"/>
</dbReference>
<evidence type="ECO:0000313" key="6">
    <source>
        <dbReference type="Proteomes" id="UP000220840"/>
    </source>
</evidence>
<evidence type="ECO:0000259" key="1">
    <source>
        <dbReference type="Pfam" id="PF00085"/>
    </source>
</evidence>
<name>A0A2A7MCN0_9CLOT</name>
<dbReference type="EMBL" id="CAKJVE010000004">
    <property type="protein sequence ID" value="CAG9702920.1"/>
    <property type="molecule type" value="Genomic_DNA"/>
</dbReference>
<evidence type="ECO:0000313" key="4">
    <source>
        <dbReference type="EMBL" id="PEG29101.1"/>
    </source>
</evidence>
<dbReference type="AlphaFoldDB" id="A0A2A7MCN0"/>
<evidence type="ECO:0000313" key="5">
    <source>
        <dbReference type="EMBL" id="VCT86274.1"/>
    </source>
</evidence>
<gene>
    <name evidence="5" type="primary">trxA_3</name>
    <name evidence="3" type="ORF">CNEO2_220019</name>
    <name evidence="2" type="ORF">CNEO_40217</name>
    <name evidence="5" type="ORF">CNEONATNEC25_03885</name>
    <name evidence="4" type="ORF">CQ394_19460</name>
</gene>
<sequence length="107" mass="12585">MKKVSSDEDIKQEIKNNMMEVVFFTGSKCGACESIKIKIESIIKRYPKIQACEINGEDNLEVAAKYNVFSFPIFLLYIKGKEYLRIGRNVNLLELERDIERYYKMIF</sequence>
<dbReference type="Proteomes" id="UP000789738">
    <property type="component" value="Unassembled WGS sequence"/>
</dbReference>
<dbReference type="SUPFAM" id="SSF52833">
    <property type="entry name" value="Thioredoxin-like"/>
    <property type="match status" value="1"/>
</dbReference>
<dbReference type="RefSeq" id="WP_058293287.1">
    <property type="nucleotide sequence ID" value="NZ_CAKJVD010000078.1"/>
</dbReference>
<dbReference type="CDD" id="cd02947">
    <property type="entry name" value="TRX_family"/>
    <property type="match status" value="1"/>
</dbReference>
<dbReference type="STRING" id="137838.GCA_001458595_00290"/>
<protein>
    <submittedName>
        <fullName evidence="4 5">Thioredoxin</fullName>
    </submittedName>
</protein>
<dbReference type="InterPro" id="IPR036249">
    <property type="entry name" value="Thioredoxin-like_sf"/>
</dbReference>
<dbReference type="PANTHER" id="PTHR10438">
    <property type="entry name" value="THIOREDOXIN"/>
    <property type="match status" value="1"/>
</dbReference>
<dbReference type="InterPro" id="IPR050620">
    <property type="entry name" value="Thioredoxin_H-type-like"/>
</dbReference>
<reference evidence="2" key="3">
    <citation type="submission" date="2021-10" db="EMBL/GenBank/DDBJ databases">
        <authorList>
            <person name="Mesa V."/>
        </authorList>
    </citation>
    <scope>NUCLEOTIDE SEQUENCE</scope>
    <source>
        <strain evidence="2">CC3_PB</strain>
    </source>
</reference>
<reference evidence="3" key="4">
    <citation type="submission" date="2022-10" db="EMBL/GenBank/DDBJ databases">
        <authorList>
            <person name="Aires J."/>
            <person name="Mesa V."/>
        </authorList>
    </citation>
    <scope>NUCLEOTIDE SEQUENCE</scope>
    <source>
        <strain evidence="3">Clostridium neonatale JD116</strain>
    </source>
</reference>
<keyword evidence="6" id="KW-1185">Reference proteome</keyword>
<proteinExistence type="predicted"/>
<dbReference type="Proteomes" id="UP000220840">
    <property type="component" value="Unassembled WGS sequence"/>
</dbReference>
<dbReference type="OrthoDB" id="411356at2"/>
<dbReference type="EMBL" id="CAMTCP010000144">
    <property type="protein sequence ID" value="CAI3573067.1"/>
    <property type="molecule type" value="Genomic_DNA"/>
</dbReference>
<accession>A0A2A7MCN0</accession>
<dbReference type="InterPro" id="IPR013766">
    <property type="entry name" value="Thioredoxin_domain"/>
</dbReference>
<reference evidence="5 7" key="2">
    <citation type="submission" date="2018-06" db="EMBL/GenBank/DDBJ databases">
        <authorList>
            <consortium name="IHU Genomes"/>
        </authorList>
    </citation>
    <scope>NUCLEOTIDE SEQUENCE [LARGE SCALE GENOMIC DNA]</scope>
    <source>
        <strain evidence="5 7">NEC25</strain>
    </source>
</reference>
<feature type="domain" description="Thioredoxin" evidence="1">
    <location>
        <begin position="5"/>
        <end position="90"/>
    </location>
</feature>
<reference evidence="4 6" key="1">
    <citation type="submission" date="2017-10" db="EMBL/GenBank/DDBJ databases">
        <title>Effective Description of Clostridium neonatale sp. nov. linked to necrotizing enterocolitis in neonates and a clarification of species assignable to the genus Clostridium (Prazmowski 1880) emend. Lawson and Rainey 2016.</title>
        <authorList>
            <person name="Bernard K."/>
            <person name="Burdz T."/>
            <person name="Wiebe D."/>
            <person name="Balcewich B."/>
            <person name="Alfa M."/>
            <person name="Bernier A.-M."/>
        </authorList>
    </citation>
    <scope>NUCLEOTIDE SEQUENCE [LARGE SCALE GENOMIC DNA]</scope>
    <source>
        <strain evidence="4 6">LCDC99A005</strain>
    </source>
</reference>
<dbReference type="Proteomes" id="UP000431451">
    <property type="component" value="Unassembled WGS sequence"/>
</dbReference>
<dbReference type="Pfam" id="PF00085">
    <property type="entry name" value="Thioredoxin"/>
    <property type="match status" value="1"/>
</dbReference>
<evidence type="ECO:0000313" key="3">
    <source>
        <dbReference type="EMBL" id="CAI3573067.1"/>
    </source>
</evidence>
<dbReference type="GeneID" id="68879426"/>
<evidence type="ECO:0000313" key="2">
    <source>
        <dbReference type="EMBL" id="CAG9702920.1"/>
    </source>
</evidence>
<organism evidence="4 6">
    <name type="scientific">Clostridium neonatale</name>
    <dbReference type="NCBI Taxonomy" id="137838"/>
    <lineage>
        <taxon>Bacteria</taxon>
        <taxon>Bacillati</taxon>
        <taxon>Bacillota</taxon>
        <taxon>Clostridia</taxon>
        <taxon>Eubacteriales</taxon>
        <taxon>Clostridiaceae</taxon>
        <taxon>Clostridium</taxon>
    </lineage>
</organism>
<dbReference type="EMBL" id="UWJD01000003">
    <property type="protein sequence ID" value="VCT86274.1"/>
    <property type="molecule type" value="Genomic_DNA"/>
</dbReference>
<evidence type="ECO:0000313" key="7">
    <source>
        <dbReference type="Proteomes" id="UP000431451"/>
    </source>
</evidence>
<dbReference type="Gene3D" id="3.40.30.10">
    <property type="entry name" value="Glutaredoxin"/>
    <property type="match status" value="1"/>
</dbReference>
<dbReference type="PANTHER" id="PTHR10438:SF468">
    <property type="entry name" value="THIOREDOXIN-1-RELATED"/>
    <property type="match status" value="1"/>
</dbReference>
<dbReference type="EMBL" id="PDCJ01000005">
    <property type="protein sequence ID" value="PEG29101.1"/>
    <property type="molecule type" value="Genomic_DNA"/>
</dbReference>